<evidence type="ECO:0000313" key="2">
    <source>
        <dbReference type="Proteomes" id="UP001230005"/>
    </source>
</evidence>
<keyword evidence="2" id="KW-1185">Reference proteome</keyword>
<accession>A0ABU0A1E9</accession>
<comment type="caution">
    <text evidence="1">The sequence shown here is derived from an EMBL/GenBank/DDBJ whole genome shotgun (WGS) entry which is preliminary data.</text>
</comment>
<name>A0ABU0A1E9_9BACI</name>
<sequence length="37" mass="4120">MDSSPEPDSTKLIIKTKKASKESIHSLNKEKSLMGFL</sequence>
<proteinExistence type="predicted"/>
<gene>
    <name evidence="1" type="ORF">J2S74_004770</name>
</gene>
<dbReference type="EMBL" id="JAUSUG010000025">
    <property type="protein sequence ID" value="MDQ0257312.1"/>
    <property type="molecule type" value="Genomic_DNA"/>
</dbReference>
<protein>
    <submittedName>
        <fullName evidence="1">Uncharacterized protein</fullName>
    </submittedName>
</protein>
<organism evidence="1 2">
    <name type="scientific">Evansella vedderi</name>
    <dbReference type="NCBI Taxonomy" id="38282"/>
    <lineage>
        <taxon>Bacteria</taxon>
        <taxon>Bacillati</taxon>
        <taxon>Bacillota</taxon>
        <taxon>Bacilli</taxon>
        <taxon>Bacillales</taxon>
        <taxon>Bacillaceae</taxon>
        <taxon>Evansella</taxon>
    </lineage>
</organism>
<evidence type="ECO:0000313" key="1">
    <source>
        <dbReference type="EMBL" id="MDQ0257312.1"/>
    </source>
</evidence>
<reference evidence="1 2" key="1">
    <citation type="submission" date="2023-07" db="EMBL/GenBank/DDBJ databases">
        <title>Genomic Encyclopedia of Type Strains, Phase IV (KMG-IV): sequencing the most valuable type-strain genomes for metagenomic binning, comparative biology and taxonomic classification.</title>
        <authorList>
            <person name="Goeker M."/>
        </authorList>
    </citation>
    <scope>NUCLEOTIDE SEQUENCE [LARGE SCALE GENOMIC DNA]</scope>
    <source>
        <strain evidence="1 2">DSM 9768</strain>
    </source>
</reference>
<dbReference type="Proteomes" id="UP001230005">
    <property type="component" value="Unassembled WGS sequence"/>
</dbReference>